<keyword evidence="4" id="KW-1185">Reference proteome</keyword>
<organism evidence="3 4">
    <name type="scientific">Deinococcus antarcticus</name>
    <dbReference type="NCBI Taxonomy" id="1298767"/>
    <lineage>
        <taxon>Bacteria</taxon>
        <taxon>Thermotogati</taxon>
        <taxon>Deinococcota</taxon>
        <taxon>Deinococci</taxon>
        <taxon>Deinococcales</taxon>
        <taxon>Deinococcaceae</taxon>
        <taxon>Deinococcus</taxon>
    </lineage>
</organism>
<evidence type="ECO:0000313" key="4">
    <source>
        <dbReference type="Proteomes" id="UP001595748"/>
    </source>
</evidence>
<protein>
    <submittedName>
        <fullName evidence="3">Cell division protein ZapE</fullName>
    </submittedName>
</protein>
<accession>A0ABV8AAB0</accession>
<dbReference type="PANTHER" id="PTHR12169:SF6">
    <property type="entry name" value="AFG1-LIKE ATPASE"/>
    <property type="match status" value="1"/>
</dbReference>
<evidence type="ECO:0000256" key="2">
    <source>
        <dbReference type="ARBA" id="ARBA00022840"/>
    </source>
</evidence>
<keyword evidence="3" id="KW-0132">Cell division</keyword>
<dbReference type="NCBIfam" id="NF040713">
    <property type="entry name" value="ZapE"/>
    <property type="match status" value="1"/>
</dbReference>
<dbReference type="SUPFAM" id="SSF52540">
    <property type="entry name" value="P-loop containing nucleoside triphosphate hydrolases"/>
    <property type="match status" value="1"/>
</dbReference>
<dbReference type="InterPro" id="IPR005654">
    <property type="entry name" value="ATPase_AFG1-like"/>
</dbReference>
<keyword evidence="3" id="KW-0131">Cell cycle</keyword>
<dbReference type="EMBL" id="JBHRZF010000209">
    <property type="protein sequence ID" value="MFC3862672.1"/>
    <property type="molecule type" value="Genomic_DNA"/>
</dbReference>
<dbReference type="GO" id="GO:0051301">
    <property type="term" value="P:cell division"/>
    <property type="evidence" value="ECO:0007669"/>
    <property type="project" value="UniProtKB-KW"/>
</dbReference>
<dbReference type="PANTHER" id="PTHR12169">
    <property type="entry name" value="ATPASE N2B"/>
    <property type="match status" value="1"/>
</dbReference>
<sequence>MTAPHPFEHPPESSPQELVEHLRPSARFQNVRFDTFQPNPEFPSQEEARTELQHFVDSLQPSSGFRLFRRKPEGRGVYLDGGFGVGKTHLLASTYHAAVQEGVRGVALMSFQDLMYLIGALGMKRAVEIFKGYSLLLIDEFELDDPGNTHMANTFLGQLMPGGTSVVATSNTEPGALGQGRFNAQDFQRQIQAIASRFETRRVDGPDYRHRGTVPEEPLTREEYAAWMSRQDPMTTVVVTHRDLNRHLLDIHPSRFARLLESVEALVIEDLMPMPDQNVALRFVHFVDKLYDMGLPAALTGVNLGQVFSETYRHGAYAKKYSRALSRLSELLREARADIRGR</sequence>
<evidence type="ECO:0000313" key="3">
    <source>
        <dbReference type="EMBL" id="MFC3862672.1"/>
    </source>
</evidence>
<dbReference type="Pfam" id="PF03969">
    <property type="entry name" value="AFG1_ATPase"/>
    <property type="match status" value="1"/>
</dbReference>
<name>A0ABV8AAB0_9DEIO</name>
<reference evidence="4" key="1">
    <citation type="journal article" date="2019" name="Int. J. Syst. Evol. Microbiol.">
        <title>The Global Catalogue of Microorganisms (GCM) 10K type strain sequencing project: providing services to taxonomists for standard genome sequencing and annotation.</title>
        <authorList>
            <consortium name="The Broad Institute Genomics Platform"/>
            <consortium name="The Broad Institute Genome Sequencing Center for Infectious Disease"/>
            <person name="Wu L."/>
            <person name="Ma J."/>
        </authorList>
    </citation>
    <scope>NUCLEOTIDE SEQUENCE [LARGE SCALE GENOMIC DNA]</scope>
    <source>
        <strain evidence="4">CCTCC AB 2013263</strain>
    </source>
</reference>
<evidence type="ECO:0000256" key="1">
    <source>
        <dbReference type="ARBA" id="ARBA00022741"/>
    </source>
</evidence>
<keyword evidence="1" id="KW-0547">Nucleotide-binding</keyword>
<proteinExistence type="predicted"/>
<dbReference type="Gene3D" id="3.40.50.300">
    <property type="entry name" value="P-loop containing nucleotide triphosphate hydrolases"/>
    <property type="match status" value="1"/>
</dbReference>
<dbReference type="InterPro" id="IPR027417">
    <property type="entry name" value="P-loop_NTPase"/>
</dbReference>
<comment type="caution">
    <text evidence="3">The sequence shown here is derived from an EMBL/GenBank/DDBJ whole genome shotgun (WGS) entry which is preliminary data.</text>
</comment>
<dbReference type="RefSeq" id="WP_380080612.1">
    <property type="nucleotide sequence ID" value="NZ_JBHRZF010000209.1"/>
</dbReference>
<gene>
    <name evidence="3" type="primary">zapE</name>
    <name evidence="3" type="ORF">ACFOPQ_18055</name>
</gene>
<keyword evidence="2" id="KW-0067">ATP-binding</keyword>
<dbReference type="Proteomes" id="UP001595748">
    <property type="component" value="Unassembled WGS sequence"/>
</dbReference>